<dbReference type="GO" id="GO:0005524">
    <property type="term" value="F:ATP binding"/>
    <property type="evidence" value="ECO:0007669"/>
    <property type="project" value="UniProtKB-KW"/>
</dbReference>
<organism evidence="14 15">
    <name type="scientific">Pycnococcus provasolii</name>
    <dbReference type="NCBI Taxonomy" id="41880"/>
    <lineage>
        <taxon>Eukaryota</taxon>
        <taxon>Viridiplantae</taxon>
        <taxon>Chlorophyta</taxon>
        <taxon>Pseudoscourfieldiophyceae</taxon>
        <taxon>Pseudoscourfieldiales</taxon>
        <taxon>Pycnococcaceae</taxon>
        <taxon>Pycnococcus</taxon>
    </lineage>
</organism>
<evidence type="ECO:0000313" key="15">
    <source>
        <dbReference type="Proteomes" id="UP000660262"/>
    </source>
</evidence>
<dbReference type="PANTHER" id="PTHR18934:SF145">
    <property type="entry name" value="ATP-DEPENDENT RNA HELICASE DHX57-RELATED"/>
    <property type="match status" value="1"/>
</dbReference>
<evidence type="ECO:0000256" key="8">
    <source>
        <dbReference type="SAM" id="Coils"/>
    </source>
</evidence>
<keyword evidence="6" id="KW-0863">Zinc-finger</keyword>
<feature type="domain" description="Helicase C-terminal" evidence="13">
    <location>
        <begin position="1170"/>
        <end position="1339"/>
    </location>
</feature>
<feature type="region of interest" description="Disordered" evidence="9">
    <location>
        <begin position="1038"/>
        <end position="1074"/>
    </location>
</feature>
<protein>
    <recommendedName>
        <fullName evidence="16">RNA helicase</fullName>
    </recommendedName>
</protein>
<dbReference type="InterPro" id="IPR014001">
    <property type="entry name" value="Helicase_ATP-bd"/>
</dbReference>
<dbReference type="Pfam" id="PF26026">
    <property type="entry name" value="RNA_hel_CTD"/>
    <property type="match status" value="1"/>
</dbReference>
<dbReference type="InterPro" id="IPR011709">
    <property type="entry name" value="DEAD-box_helicase_OB_fold"/>
</dbReference>
<dbReference type="SMART" id="SM00358">
    <property type="entry name" value="DSRM"/>
    <property type="match status" value="1"/>
</dbReference>
<keyword evidence="3" id="KW-0347">Helicase</keyword>
<dbReference type="PROSITE" id="PS51194">
    <property type="entry name" value="HELICASE_CTER"/>
    <property type="match status" value="1"/>
</dbReference>
<accession>A0A830HGA2</accession>
<dbReference type="Proteomes" id="UP000660262">
    <property type="component" value="Unassembled WGS sequence"/>
</dbReference>
<dbReference type="InterPro" id="IPR007502">
    <property type="entry name" value="Helicase-assoc_dom"/>
</dbReference>
<dbReference type="Pfam" id="PF07717">
    <property type="entry name" value="OB_NTP_bind"/>
    <property type="match status" value="1"/>
</dbReference>
<dbReference type="CDD" id="cd17917">
    <property type="entry name" value="DEXHc_RHA-like"/>
    <property type="match status" value="1"/>
</dbReference>
<dbReference type="SUPFAM" id="SSF54768">
    <property type="entry name" value="dsRNA-binding domain-like"/>
    <property type="match status" value="1"/>
</dbReference>
<feature type="region of interest" description="Disordered" evidence="9">
    <location>
        <begin position="270"/>
        <end position="292"/>
    </location>
</feature>
<dbReference type="GO" id="GO:0003723">
    <property type="term" value="F:RNA binding"/>
    <property type="evidence" value="ECO:0007669"/>
    <property type="project" value="UniProtKB-UniRule"/>
</dbReference>
<evidence type="ECO:0000256" key="2">
    <source>
        <dbReference type="ARBA" id="ARBA00022801"/>
    </source>
</evidence>
<dbReference type="InterPro" id="IPR011545">
    <property type="entry name" value="DEAD/DEAH_box_helicase_dom"/>
</dbReference>
<proteinExistence type="inferred from homology"/>
<feature type="domain" description="DRBM" evidence="10">
    <location>
        <begin position="175"/>
        <end position="248"/>
    </location>
</feature>
<feature type="compositionally biased region" description="Low complexity" evidence="9">
    <location>
        <begin position="154"/>
        <end position="165"/>
    </location>
</feature>
<evidence type="ECO:0000256" key="4">
    <source>
        <dbReference type="ARBA" id="ARBA00022840"/>
    </source>
</evidence>
<dbReference type="PANTHER" id="PTHR18934">
    <property type="entry name" value="ATP-DEPENDENT RNA HELICASE"/>
    <property type="match status" value="1"/>
</dbReference>
<evidence type="ECO:0000256" key="1">
    <source>
        <dbReference type="ARBA" id="ARBA00022741"/>
    </source>
</evidence>
<dbReference type="InterPro" id="IPR013087">
    <property type="entry name" value="Znf_C2H2_type"/>
</dbReference>
<dbReference type="InterPro" id="IPR014720">
    <property type="entry name" value="dsRBD_dom"/>
</dbReference>
<evidence type="ECO:0000313" key="14">
    <source>
        <dbReference type="EMBL" id="GHP04147.1"/>
    </source>
</evidence>
<comment type="caution">
    <text evidence="14">The sequence shown here is derived from an EMBL/GenBank/DDBJ whole genome shotgun (WGS) entry which is preliminary data.</text>
</comment>
<evidence type="ECO:0000259" key="13">
    <source>
        <dbReference type="PROSITE" id="PS51194"/>
    </source>
</evidence>
<keyword evidence="2" id="KW-0378">Hydrolase</keyword>
<keyword evidence="8" id="KW-0175">Coiled coil</keyword>
<keyword evidence="7" id="KW-0694">RNA-binding</keyword>
<keyword evidence="4" id="KW-0067">ATP-binding</keyword>
<dbReference type="SUPFAM" id="SSF52540">
    <property type="entry name" value="P-loop containing nucleoside triphosphate hydrolases"/>
    <property type="match status" value="1"/>
</dbReference>
<dbReference type="Pfam" id="PF00271">
    <property type="entry name" value="Helicase_C"/>
    <property type="match status" value="1"/>
</dbReference>
<dbReference type="InterPro" id="IPR027417">
    <property type="entry name" value="P-loop_NTPase"/>
</dbReference>
<dbReference type="Gene3D" id="3.40.50.300">
    <property type="entry name" value="P-loop containing nucleotide triphosphate hydrolases"/>
    <property type="match status" value="2"/>
</dbReference>
<keyword evidence="6" id="KW-0479">Metal-binding</keyword>
<comment type="similarity">
    <text evidence="5">Belongs to the DExH box helicase family.</text>
</comment>
<feature type="domain" description="C2H2-type" evidence="11">
    <location>
        <begin position="40"/>
        <end position="62"/>
    </location>
</feature>
<dbReference type="InterPro" id="IPR001650">
    <property type="entry name" value="Helicase_C-like"/>
</dbReference>
<dbReference type="EMBL" id="BNJQ01000007">
    <property type="protein sequence ID" value="GHP04147.1"/>
    <property type="molecule type" value="Genomic_DNA"/>
</dbReference>
<dbReference type="Gene3D" id="1.20.120.1080">
    <property type="match status" value="1"/>
</dbReference>
<dbReference type="PROSITE" id="PS51192">
    <property type="entry name" value="HELICASE_ATP_BIND_1"/>
    <property type="match status" value="1"/>
</dbReference>
<feature type="region of interest" description="Disordered" evidence="9">
    <location>
        <begin position="660"/>
        <end position="728"/>
    </location>
</feature>
<evidence type="ECO:0000256" key="5">
    <source>
        <dbReference type="ARBA" id="ARBA00060772"/>
    </source>
</evidence>
<evidence type="ECO:0008006" key="16">
    <source>
        <dbReference type="Google" id="ProtNLM"/>
    </source>
</evidence>
<dbReference type="OrthoDB" id="5600252at2759"/>
<evidence type="ECO:0000256" key="3">
    <source>
        <dbReference type="ARBA" id="ARBA00022806"/>
    </source>
</evidence>
<name>A0A830HGA2_9CHLO</name>
<keyword evidence="6" id="KW-0862">Zinc</keyword>
<dbReference type="Pfam" id="PF00035">
    <property type="entry name" value="dsrm"/>
    <property type="match status" value="1"/>
</dbReference>
<sequence length="1759" mass="189045">MPMNKQMKKAAKGILSGGAAGLSNKGAGAFAAQKGQTQEMQCPYCDRIFKQLDRLRMHKEKHHADILNAEAEGTAASAEASSSAAAAAAQPASAAAASTKHDLATQFQLSAKSSTTAAAAKLAEAQAAAKAAREAKRAAAQGLPPPTQPPNPPQLQQQQQTTQQPMIRRPQTSKTPRGILQEWLQKHKKNKPRYRVTEKADGKFTCKVVLPDKFKPDNDVVLFCDDVHASKDDAEDAAAVLALARVGTNLPLERILPECWRGPFSKAVKGEKDREKARRSQNAKKAPPPKKVVEVPQVFLTEDNRRIVEAALHAELEDGSDVKTVAFEEWLTTLDDADADACRRLVELLVPQLEKLGFQTHDARRAAEVSAREVEAGAFAAEGADAWLNPKAAYREALDWLCTELPENELPARFAPQHAEGAVKIIAAARTSTSTTNVVATEDVSSITPEMHPLVARGYAPSVAAAALADSRTTLGSLAHLFGAQLRAAATTSAAVNVAAAWPAATSTAKEVSSSSGDAWQEECEALAAMYGDDATFHDCDNLGDASASLAAVALPYDGPPSPGREGEDTSVDAPSVVLEAYRFDTLAYPQTVPMFALRVSPSSHVSQLALGDATRRLAAAGLVHAMQTAADGAWEPILVSLAAETCTFVAEAVEAENRGELLPETTTTTTTSTSKDRAQTPREALGEASHSKQQQQQQQQQPARRRGGHRRGRDEPPLVPSATAVAAESAQLKTDWDAYQSGRLGASAVAMKAQRERLPAYEARQSLIDACERPCVVVSGETGCGKSTQVPQYILESMIEDGDGGAAFIVVAQPRRVAATSLAERVASERSERCGDVVGYSVRLDTKRSRRTRLLFCTTGVLLQMLIRDPKLVGVTHVVVDEVHERSVEGDLLLLMLRRALVRDMERIAKGVSAGGVRGNRPLKAVMMSATANASLFCEYFERAGMESATMHIPGFTHPVREHFLEDVFEMTGYRVGKGSKYAKRGQKAAAAKAALAEAAEREKLAERARHRERLEAEAASARLEAMSLQADSWEELADGSGIGGDDDDDSATPMLPVAPASAKPTLEVPTPEEEELLWNAPATAASDRAAEAGEEAEAKRLARDELARARQHFEELGEATRRSTEQVDEEILNPDILVEAVRLVLLRHGDGGLIPPPSAKRAPAAADAAPAILVFLSGAAPIFKCMRRLDSASQPGMRLCEDEVGHRLLVLPLHGSLPPREQRKVFARPPKNSVKVILATNVAETSLTIDDVQYVIDFGKVNESRHDAARGLSVLAETWCSRAAAKQRRGRAGRTRPGACVRLYSRFTFWGDMPHQQAPEIVRTPLEPLILRIKAILGARVPVREVISEALTAPPQESVDAAVDALRSMGALSDETSPSAPVLEVLTPLGRHLSLLPVDPRVGKLLVFGSILSCLDEVLTIAACLGEKSMFPPPAHDASEEDRKERKLAIRSLLLPTVRDGEDADEVDPSGALSAKAATTVASDHMLDAYAFDAWRRARSRNGERGARAFADAHFADGNLMSNIAASRIEFAEALLERGFCDADFVERQRRALDDTSALAALGAPAPHRVVKAALLAAYYPHVLRVQHPKATYVETSGGSVRTDGDASQVKFFSSDGSRVFLHPSSLAFDISKYACPWLVVTDKAETQPLQQAAASKAKQNAFAGRPRVVARAVSMASPYALLLFGGELEVVHEKSLVRVGKWVEYGAPARVGVLVRRLRGSLDRALLRKVEDPQFDVGATAAARACLKLVVGDGKV</sequence>
<keyword evidence="15" id="KW-1185">Reference proteome</keyword>
<feature type="coiled-coil region" evidence="8">
    <location>
        <begin position="990"/>
        <end position="1038"/>
    </location>
</feature>
<dbReference type="GO" id="GO:0004386">
    <property type="term" value="F:helicase activity"/>
    <property type="evidence" value="ECO:0007669"/>
    <property type="project" value="UniProtKB-KW"/>
</dbReference>
<dbReference type="Pfam" id="PF21010">
    <property type="entry name" value="HA2_C"/>
    <property type="match status" value="1"/>
</dbReference>
<feature type="domain" description="Helicase ATP-binding" evidence="12">
    <location>
        <begin position="768"/>
        <end position="951"/>
    </location>
</feature>
<dbReference type="Gene3D" id="3.30.160.20">
    <property type="match status" value="1"/>
</dbReference>
<dbReference type="InterPro" id="IPR059023">
    <property type="entry name" value="RNA_hel_CTD"/>
</dbReference>
<gene>
    <name evidence="14" type="ORF">PPROV_000290100</name>
</gene>
<reference evidence="14" key="1">
    <citation type="submission" date="2020-10" db="EMBL/GenBank/DDBJ databases">
        <title>Unveiling of a novel bifunctional photoreceptor, Dualchrome1, isolated from a cosmopolitan green alga.</title>
        <authorList>
            <person name="Suzuki S."/>
            <person name="Kawachi M."/>
        </authorList>
    </citation>
    <scope>NUCLEOTIDE SEQUENCE</scope>
    <source>
        <strain evidence="14">NIES 2893</strain>
    </source>
</reference>
<evidence type="ECO:0000256" key="9">
    <source>
        <dbReference type="SAM" id="MobiDB-lite"/>
    </source>
</evidence>
<dbReference type="CDD" id="cd18791">
    <property type="entry name" value="SF2_C_RHA"/>
    <property type="match status" value="1"/>
</dbReference>
<feature type="region of interest" description="Disordered" evidence="9">
    <location>
        <begin position="130"/>
        <end position="177"/>
    </location>
</feature>
<evidence type="ECO:0000259" key="10">
    <source>
        <dbReference type="PROSITE" id="PS50137"/>
    </source>
</evidence>
<evidence type="ECO:0000259" key="11">
    <source>
        <dbReference type="PROSITE" id="PS50157"/>
    </source>
</evidence>
<evidence type="ECO:0000259" key="12">
    <source>
        <dbReference type="PROSITE" id="PS51192"/>
    </source>
</evidence>
<evidence type="ECO:0000256" key="7">
    <source>
        <dbReference type="PROSITE-ProRule" id="PRU00266"/>
    </source>
</evidence>
<dbReference type="SMART" id="SM00490">
    <property type="entry name" value="HELICc"/>
    <property type="match status" value="1"/>
</dbReference>
<keyword evidence="1" id="KW-0547">Nucleotide-binding</keyword>
<dbReference type="GO" id="GO:0008270">
    <property type="term" value="F:zinc ion binding"/>
    <property type="evidence" value="ECO:0007669"/>
    <property type="project" value="UniProtKB-KW"/>
</dbReference>
<feature type="compositionally biased region" description="Pro residues" evidence="9">
    <location>
        <begin position="143"/>
        <end position="153"/>
    </location>
</feature>
<evidence type="ECO:0000256" key="6">
    <source>
        <dbReference type="PROSITE-ProRule" id="PRU00042"/>
    </source>
</evidence>
<dbReference type="Pfam" id="PF00270">
    <property type="entry name" value="DEAD"/>
    <property type="match status" value="1"/>
</dbReference>
<dbReference type="SMART" id="SM00847">
    <property type="entry name" value="HA2"/>
    <property type="match status" value="1"/>
</dbReference>
<dbReference type="SMART" id="SM00487">
    <property type="entry name" value="DEXDc"/>
    <property type="match status" value="1"/>
</dbReference>
<dbReference type="PROSITE" id="PS50137">
    <property type="entry name" value="DS_RBD"/>
    <property type="match status" value="1"/>
</dbReference>
<dbReference type="PROSITE" id="PS50157">
    <property type="entry name" value="ZINC_FINGER_C2H2_2"/>
    <property type="match status" value="1"/>
</dbReference>